<accession>A0A061RLU7</accession>
<name>A0A061RLU7_9CHLO</name>
<dbReference type="PANTHER" id="PTHR35478">
    <property type="entry name" value="ZINC FINGER FYVE DOMAIN PROTEIN"/>
    <property type="match status" value="1"/>
</dbReference>
<proteinExistence type="predicted"/>
<protein>
    <recommendedName>
        <fullName evidence="2">ZFYVE26-like TPR repeats domain-containing protein</fullName>
    </recommendedName>
</protein>
<feature type="region of interest" description="Disordered" evidence="1">
    <location>
        <begin position="222"/>
        <end position="244"/>
    </location>
</feature>
<sequence length="719" mass="77517">MHAPGSSAVPGAASSPAGVRRMAVDVPRGSEEYDARLRELHCYHSAPDAALCRSLLGLASTPAAAAGMSMRVAERLLESSLSTERSDTLAGWLNALTGCQPHALCAAREVVDTVAEVLRVAEEGADDAAQQLGEEVSLMRMLLGQRIGCVLEEVRRCGAAEALLRRLVQAERYDLAVRCAERLGCRLAWCWEQWGFAVMQVGDYEEALAKFENAIWHHLNRKGDGNPESASASGGPTDPSVPEGEEAARRLVLEIVACVEDPQQDIEACGQLLADMHRAAEADDEAGMHKDSFMTVLVLPSPPRRRTMAAAAPSTGNWSSGGKLDMVAALLRRHAPGGLLPFLFHHGQARRACSAVLQARAESGKAAAATEAGGGRRTDETLGIGQLCSLSVDYAKVAEMLEALAAAGEPGLAAIEEATAWMRGRGHLRHLHDCQVALGWLNEAGATACRLFAVSDTLQEGAAHLETAQEHFKRALTGGEAAVSRRRTAESSRSAAERQSRTALQLALTGLQIDVVNAFRKQEVQARASTLWSGGFVERKLTPAEINIFNTSSHGCDESLCDDDDDDLTTLRREVVAEQLLEVDFGLAFRLMHDLRLPFEKIYGKVAARLASEHQHDWLRKLLTNIKGTISARDQTEVIMAALDGCNSSGCVGEAEYLTKFLPGTQAKVAGLLRLGLHQKAFDTAKLEKNRGALSLVLENARSRNDSEMVQLISAELRH</sequence>
<feature type="region of interest" description="Disordered" evidence="1">
    <location>
        <begin position="1"/>
        <end position="21"/>
    </location>
</feature>
<dbReference type="AlphaFoldDB" id="A0A061RLU7"/>
<dbReference type="Pfam" id="PF25569">
    <property type="entry name" value="TPR_ZFYVE26"/>
    <property type="match status" value="1"/>
</dbReference>
<dbReference type="EMBL" id="GBEZ01014572">
    <property type="protein sequence ID" value="JAC71511.1"/>
    <property type="molecule type" value="Transcribed_RNA"/>
</dbReference>
<gene>
    <name evidence="3" type="ORF">TSPGSL018_1737</name>
</gene>
<organism evidence="3">
    <name type="scientific">Tetraselmis sp. GSL018</name>
    <dbReference type="NCBI Taxonomy" id="582737"/>
    <lineage>
        <taxon>Eukaryota</taxon>
        <taxon>Viridiplantae</taxon>
        <taxon>Chlorophyta</taxon>
        <taxon>core chlorophytes</taxon>
        <taxon>Chlorodendrophyceae</taxon>
        <taxon>Chlorodendrales</taxon>
        <taxon>Chlorodendraceae</taxon>
        <taxon>Tetraselmis</taxon>
    </lineage>
</organism>
<dbReference type="InterPro" id="IPR057946">
    <property type="entry name" value="TPR_ZFYVE26"/>
</dbReference>
<reference evidence="3" key="1">
    <citation type="submission" date="2014-05" db="EMBL/GenBank/DDBJ databases">
        <title>The transcriptome of the halophilic microalga Tetraselmis sp. GSL018 isolated from the Great Salt Lake, Utah.</title>
        <authorList>
            <person name="Jinkerson R.E."/>
            <person name="D'Adamo S."/>
            <person name="Posewitz M.C."/>
        </authorList>
    </citation>
    <scope>NUCLEOTIDE SEQUENCE</scope>
    <source>
        <strain evidence="3">GSL018</strain>
    </source>
</reference>
<evidence type="ECO:0000313" key="3">
    <source>
        <dbReference type="EMBL" id="JAC71511.1"/>
    </source>
</evidence>
<feature type="domain" description="ZFYVE26-like TPR repeats" evidence="2">
    <location>
        <begin position="600"/>
        <end position="715"/>
    </location>
</feature>
<feature type="region of interest" description="Disordered" evidence="1">
    <location>
        <begin position="478"/>
        <end position="497"/>
    </location>
</feature>
<evidence type="ECO:0000256" key="1">
    <source>
        <dbReference type="SAM" id="MobiDB-lite"/>
    </source>
</evidence>
<feature type="compositionally biased region" description="Basic and acidic residues" evidence="1">
    <location>
        <begin position="487"/>
        <end position="497"/>
    </location>
</feature>
<dbReference type="PANTHER" id="PTHR35478:SF1">
    <property type="entry name" value="ZINC FINGER FYVE DOMAIN-CONTAINING PROTEIN 26"/>
    <property type="match status" value="1"/>
</dbReference>
<feature type="compositionally biased region" description="Low complexity" evidence="1">
    <location>
        <begin position="1"/>
        <end position="19"/>
    </location>
</feature>
<evidence type="ECO:0000259" key="2">
    <source>
        <dbReference type="Pfam" id="PF25569"/>
    </source>
</evidence>